<organism evidence="10 11">
    <name type="scientific">Salinicola socius</name>
    <dbReference type="NCBI Taxonomy" id="404433"/>
    <lineage>
        <taxon>Bacteria</taxon>
        <taxon>Pseudomonadati</taxon>
        <taxon>Pseudomonadota</taxon>
        <taxon>Gammaproteobacteria</taxon>
        <taxon>Oceanospirillales</taxon>
        <taxon>Halomonadaceae</taxon>
        <taxon>Salinicola</taxon>
    </lineage>
</organism>
<keyword evidence="11" id="KW-1185">Reference proteome</keyword>
<protein>
    <recommendedName>
        <fullName evidence="8">Ribonuclease VapC</fullName>
        <shortName evidence="8">RNase VapC</shortName>
        <ecNumber evidence="8">3.1.-.-</ecNumber>
    </recommendedName>
    <alternativeName>
        <fullName evidence="8">Toxin VapC</fullName>
    </alternativeName>
</protein>
<feature type="binding site" evidence="8">
    <location>
        <position position="8"/>
    </location>
    <ligand>
        <name>Mg(2+)</name>
        <dbReference type="ChEBI" id="CHEBI:18420"/>
    </ligand>
</feature>
<sequence length="148" mass="16349">MSTLYILDTNICSYVMREHPVQVLERLEQEAGRGTRLCISVITYYEMLLGARRKPSLQPIIDAFVARTNDVLPWGPETARVAANLSRQLQDKGQPIGPNDTMIAAHALALNATLVTNNLKEFRRVEGLAIEDWVSGVVIDASGQESSP</sequence>
<dbReference type="CDD" id="cd09881">
    <property type="entry name" value="PIN_VapC4-5_FitB-like"/>
    <property type="match status" value="1"/>
</dbReference>
<feature type="domain" description="PIN" evidence="9">
    <location>
        <begin position="5"/>
        <end position="127"/>
    </location>
</feature>
<dbReference type="GO" id="GO:0090729">
    <property type="term" value="F:toxin activity"/>
    <property type="evidence" value="ECO:0007669"/>
    <property type="project" value="UniProtKB-KW"/>
</dbReference>
<comment type="caution">
    <text evidence="10">The sequence shown here is derived from an EMBL/GenBank/DDBJ whole genome shotgun (WGS) entry which is preliminary data.</text>
</comment>
<dbReference type="InterPro" id="IPR002716">
    <property type="entry name" value="PIN_dom"/>
</dbReference>
<evidence type="ECO:0000256" key="6">
    <source>
        <dbReference type="ARBA" id="ARBA00022842"/>
    </source>
</evidence>
<keyword evidence="3 8" id="KW-0540">Nuclease</keyword>
<dbReference type="PANTHER" id="PTHR33653">
    <property type="entry name" value="RIBONUCLEASE VAPC2"/>
    <property type="match status" value="1"/>
</dbReference>
<dbReference type="InterPro" id="IPR050556">
    <property type="entry name" value="Type_II_TA_system_RNase"/>
</dbReference>
<evidence type="ECO:0000256" key="5">
    <source>
        <dbReference type="ARBA" id="ARBA00022801"/>
    </source>
</evidence>
<gene>
    <name evidence="8" type="primary">vapC</name>
    <name evidence="10" type="ORF">BTW07_16860</name>
</gene>
<accession>A0A1Q8SNK8</accession>
<dbReference type="Proteomes" id="UP000186878">
    <property type="component" value="Unassembled WGS sequence"/>
</dbReference>
<dbReference type="GO" id="GO:0000287">
    <property type="term" value="F:magnesium ion binding"/>
    <property type="evidence" value="ECO:0007669"/>
    <property type="project" value="UniProtKB-UniRule"/>
</dbReference>
<dbReference type="SUPFAM" id="SSF88723">
    <property type="entry name" value="PIN domain-like"/>
    <property type="match status" value="1"/>
</dbReference>
<keyword evidence="6 8" id="KW-0460">Magnesium</keyword>
<comment type="cofactor">
    <cofactor evidence="1 8">
        <name>Mg(2+)</name>
        <dbReference type="ChEBI" id="CHEBI:18420"/>
    </cofactor>
</comment>
<evidence type="ECO:0000256" key="4">
    <source>
        <dbReference type="ARBA" id="ARBA00022723"/>
    </source>
</evidence>
<evidence type="ECO:0000256" key="3">
    <source>
        <dbReference type="ARBA" id="ARBA00022722"/>
    </source>
</evidence>
<dbReference type="RefSeq" id="WP_075571345.1">
    <property type="nucleotide sequence ID" value="NZ_MSDO01000026.1"/>
</dbReference>
<comment type="similarity">
    <text evidence="7 8">Belongs to the PINc/VapC protein family.</text>
</comment>
<keyword evidence="2 8" id="KW-1277">Toxin-antitoxin system</keyword>
<evidence type="ECO:0000256" key="8">
    <source>
        <dbReference type="HAMAP-Rule" id="MF_00265"/>
    </source>
</evidence>
<proteinExistence type="inferred from homology"/>
<keyword evidence="8" id="KW-0800">Toxin</keyword>
<dbReference type="HAMAP" id="MF_00265">
    <property type="entry name" value="VapC_Nob1"/>
    <property type="match status" value="1"/>
</dbReference>
<evidence type="ECO:0000313" key="10">
    <source>
        <dbReference type="EMBL" id="OLO03004.1"/>
    </source>
</evidence>
<evidence type="ECO:0000256" key="7">
    <source>
        <dbReference type="ARBA" id="ARBA00038093"/>
    </source>
</evidence>
<evidence type="ECO:0000313" key="11">
    <source>
        <dbReference type="Proteomes" id="UP000186878"/>
    </source>
</evidence>
<dbReference type="STRING" id="404433.BTW07_16860"/>
<dbReference type="InterPro" id="IPR022907">
    <property type="entry name" value="VapC_family"/>
</dbReference>
<name>A0A1Q8SNK8_9GAMM</name>
<dbReference type="OrthoDB" id="9796690at2"/>
<keyword evidence="5 8" id="KW-0378">Hydrolase</keyword>
<evidence type="ECO:0000259" key="9">
    <source>
        <dbReference type="Pfam" id="PF01850"/>
    </source>
</evidence>
<dbReference type="AlphaFoldDB" id="A0A1Q8SNK8"/>
<dbReference type="PANTHER" id="PTHR33653:SF1">
    <property type="entry name" value="RIBONUCLEASE VAPC2"/>
    <property type="match status" value="1"/>
</dbReference>
<dbReference type="Pfam" id="PF01850">
    <property type="entry name" value="PIN"/>
    <property type="match status" value="1"/>
</dbReference>
<reference evidence="10 11" key="1">
    <citation type="submission" date="2016-12" db="EMBL/GenBank/DDBJ databases">
        <title>Draft genome sequences of strains Salinicola socius SMB35, Salinicola sp. MH3R3-1 and Chromohalobacter sp. SMB17 from the Verkhnekamsk potash mining region of Russia.</title>
        <authorList>
            <person name="Mavrodi D.V."/>
            <person name="Olsson B.E."/>
            <person name="Korsakova E.S."/>
            <person name="Pyankova A."/>
            <person name="Mavrodi O.V."/>
            <person name="Plotnikova E.G."/>
        </authorList>
    </citation>
    <scope>NUCLEOTIDE SEQUENCE [LARGE SCALE GENOMIC DNA]</scope>
    <source>
        <strain evidence="10 11">SMB35</strain>
    </source>
</reference>
<feature type="binding site" evidence="8">
    <location>
        <position position="100"/>
    </location>
    <ligand>
        <name>Mg(2+)</name>
        <dbReference type="ChEBI" id="CHEBI:18420"/>
    </ligand>
</feature>
<dbReference type="Gene3D" id="3.40.50.1010">
    <property type="entry name" value="5'-nuclease"/>
    <property type="match status" value="1"/>
</dbReference>
<dbReference type="EC" id="3.1.-.-" evidence="8"/>
<dbReference type="GO" id="GO:0004540">
    <property type="term" value="F:RNA nuclease activity"/>
    <property type="evidence" value="ECO:0007669"/>
    <property type="project" value="InterPro"/>
</dbReference>
<dbReference type="InterPro" id="IPR029060">
    <property type="entry name" value="PIN-like_dom_sf"/>
</dbReference>
<keyword evidence="4 8" id="KW-0479">Metal-binding</keyword>
<evidence type="ECO:0000256" key="2">
    <source>
        <dbReference type="ARBA" id="ARBA00022649"/>
    </source>
</evidence>
<comment type="function">
    <text evidence="8">Toxic component of a toxin-antitoxin (TA) system. An RNase.</text>
</comment>
<dbReference type="GO" id="GO:0016787">
    <property type="term" value="F:hydrolase activity"/>
    <property type="evidence" value="ECO:0007669"/>
    <property type="project" value="UniProtKB-KW"/>
</dbReference>
<evidence type="ECO:0000256" key="1">
    <source>
        <dbReference type="ARBA" id="ARBA00001946"/>
    </source>
</evidence>
<dbReference type="EMBL" id="MSDO01000026">
    <property type="protein sequence ID" value="OLO03004.1"/>
    <property type="molecule type" value="Genomic_DNA"/>
</dbReference>